<protein>
    <submittedName>
        <fullName evidence="2">HDC02777</fullName>
    </submittedName>
</protein>
<evidence type="ECO:0000256" key="1">
    <source>
        <dbReference type="SAM" id="MobiDB-lite"/>
    </source>
</evidence>
<feature type="compositionally biased region" description="Basic and acidic residues" evidence="1">
    <location>
        <begin position="31"/>
        <end position="47"/>
    </location>
</feature>
<name>Q6IHB8_DROME</name>
<gene>
    <name evidence="2" type="ORF">HDC02777</name>
</gene>
<accession>Q6IHB8</accession>
<dbReference type="AlphaFoldDB" id="Q6IHB8"/>
<evidence type="ECO:0000313" key="2">
    <source>
        <dbReference type="EMBL" id="DAA03697.1"/>
    </source>
</evidence>
<sequence>MGLSCLANYQFRISLSNHDGGLLVCQRFKESDREGRERNGTERKGGKEWNGNQVGRNKPRLSRRPCGESREILAGQTLAEEDAHTTWCRVLIGLRDSVKKIVAGMQAGRPTGRLAEEWRGGAHQFQ</sequence>
<organism evidence="2">
    <name type="scientific">Drosophila melanogaster</name>
    <name type="common">Fruit fly</name>
    <dbReference type="NCBI Taxonomy" id="7227"/>
    <lineage>
        <taxon>Eukaryota</taxon>
        <taxon>Metazoa</taxon>
        <taxon>Ecdysozoa</taxon>
        <taxon>Arthropoda</taxon>
        <taxon>Hexapoda</taxon>
        <taxon>Insecta</taxon>
        <taxon>Pterygota</taxon>
        <taxon>Neoptera</taxon>
        <taxon>Endopterygota</taxon>
        <taxon>Diptera</taxon>
        <taxon>Brachycera</taxon>
        <taxon>Muscomorpha</taxon>
        <taxon>Ephydroidea</taxon>
        <taxon>Drosophilidae</taxon>
        <taxon>Drosophila</taxon>
        <taxon>Sophophora</taxon>
    </lineage>
</organism>
<feature type="region of interest" description="Disordered" evidence="1">
    <location>
        <begin position="31"/>
        <end position="64"/>
    </location>
</feature>
<reference evidence="2" key="1">
    <citation type="journal article" date="2003" name="Genome Biol.">
        <title>An integrated gene annotation and transcriptional profiling approach towards the full gene content of the Drosophila genome.</title>
        <authorList>
            <person name="Hild M."/>
            <person name="Beckmann B."/>
            <person name="Haas S.A."/>
            <person name="Koch B."/>
            <person name="Solovyev V."/>
            <person name="Busold C."/>
            <person name="Fellenberg K."/>
            <person name="Boutros M."/>
            <person name="Vingron M."/>
            <person name="Sauer F."/>
            <person name="Hoheisel J.D."/>
            <person name="Paro R."/>
        </authorList>
    </citation>
    <scope>NUCLEOTIDE SEQUENCE</scope>
</reference>
<dbReference type="EMBL" id="BK003498">
    <property type="protein sequence ID" value="DAA03697.1"/>
    <property type="molecule type" value="Genomic_DNA"/>
</dbReference>
<proteinExistence type="predicted"/>